<dbReference type="PANTHER" id="PTHR43710">
    <property type="entry name" value="2-HYDROXYACYL-COA LYASE"/>
    <property type="match status" value="1"/>
</dbReference>
<dbReference type="PANTHER" id="PTHR43710:SF5">
    <property type="entry name" value="INDOLEPYRUVATE FERREDOXIN OXIDOREDUCTASE ALPHA SUBUNIT"/>
    <property type="match status" value="1"/>
</dbReference>
<keyword evidence="3 4" id="KW-0408">Iron</keyword>
<dbReference type="InterPro" id="IPR045025">
    <property type="entry name" value="HACL1-like"/>
</dbReference>
<dbReference type="NCBIfam" id="TIGR03336">
    <property type="entry name" value="IOR_alpha"/>
    <property type="match status" value="1"/>
</dbReference>
<evidence type="ECO:0000313" key="7">
    <source>
        <dbReference type="Proteomes" id="UP000000602"/>
    </source>
</evidence>
<dbReference type="InterPro" id="IPR017896">
    <property type="entry name" value="4Fe4S_Fe-S-bd"/>
</dbReference>
<evidence type="ECO:0000256" key="3">
    <source>
        <dbReference type="PIRNR" id="PIRNR006439"/>
    </source>
</evidence>
<feature type="binding site" evidence="4">
    <location>
        <position position="566"/>
    </location>
    <ligand>
        <name>[4Fe-4S] cluster</name>
        <dbReference type="ChEBI" id="CHEBI:49883"/>
        <label>1</label>
    </ligand>
</feature>
<keyword evidence="6" id="KW-0670">Pyruvate</keyword>
<comment type="function">
    <text evidence="3">Catalyzes the ferredoxin-dependent oxidative decarboxylation of arylpyruvates.</text>
</comment>
<dbReference type="Gene3D" id="3.30.70.20">
    <property type="match status" value="1"/>
</dbReference>
<dbReference type="FunFam" id="3.40.50.970:FF:000039">
    <property type="entry name" value="Indolepyruvate oxidoreductase subunit IorA"/>
    <property type="match status" value="1"/>
</dbReference>
<feature type="binding site" evidence="4">
    <location>
        <position position="613"/>
    </location>
    <ligand>
        <name>[4Fe-4S] cluster</name>
        <dbReference type="ChEBI" id="CHEBI:49883"/>
        <label>2</label>
    </ligand>
</feature>
<organism evidence="6 7">
    <name type="scientific">Desulfotalea psychrophila (strain LSv54 / DSM 12343)</name>
    <dbReference type="NCBI Taxonomy" id="177439"/>
    <lineage>
        <taxon>Bacteria</taxon>
        <taxon>Pseudomonadati</taxon>
        <taxon>Thermodesulfobacteriota</taxon>
        <taxon>Desulfobulbia</taxon>
        <taxon>Desulfobulbales</taxon>
        <taxon>Desulfocapsaceae</taxon>
        <taxon>Desulfotalea</taxon>
    </lineage>
</organism>
<feature type="binding site" evidence="4">
    <location>
        <position position="610"/>
    </location>
    <ligand>
        <name>[4Fe-4S] cluster</name>
        <dbReference type="ChEBI" id="CHEBI:49883"/>
        <label>2</label>
    </ligand>
</feature>
<dbReference type="InterPro" id="IPR017721">
    <property type="entry name" value="IorA"/>
</dbReference>
<dbReference type="Pfam" id="PF01855">
    <property type="entry name" value="POR_N"/>
    <property type="match status" value="1"/>
</dbReference>
<sequence>MGCGGKEQVTSDNMCLSGDIVTSREKKTESESMLWMSGNEAIALGAYEAGVKVASGYPGTPSTEIMENLSTYDSVYTEWAPNEKVGLEVAIGACFAGARSLATMKHVGVNVAADPLLTVAYTGVRGGLVVVSADDPEMHSSQNEQDNRNFALHAKIPCIEPSEPAEAKAMMRLAYELSEDLDTPIMFRITTRVAHVKGVVERGTRLEGPVACGLEKVPSKMVMLPGLAKKRRVFVEERMDRCKTIAETADFNRIEEGSTKRGFITAGVAYLYVKEAFPQDSVLKLGMTWPLPEKKIREFAASVDELYVVEELDPFLETQIKAMGISCHGKDLIPNQGELNTAIVRKAITGLTDLELFEAVDLPMRPPNMCAGCPHRGIFFNLSRMNVFVSGDIGCYTLGFLPPLSAMDACVCMGASVPMAHGMAKALGEGSHDKVVSVIGDSTFIHSGITGLINTVYNNSASTLIILDNRITAMTGQQQNPATGYNIKGEAANALDLEALCRAVGVKHVYTVDPHDIIKTREVMKEAVALDEPSVVISRAPCVLIPEMKSRKTVSYFTNLDNCVGCMACVRLGCPAISWEPFAEGEAEERGYPAKQKGIARIAEVQCNDCGQCASLCKFDAITRGEE</sequence>
<dbReference type="Proteomes" id="UP000000602">
    <property type="component" value="Chromosome"/>
</dbReference>
<dbReference type="Gene3D" id="3.40.50.970">
    <property type="match status" value="2"/>
</dbReference>
<keyword evidence="7" id="KW-1185">Reference proteome</keyword>
<dbReference type="KEGG" id="dps:DP1264"/>
<dbReference type="InterPro" id="IPR029061">
    <property type="entry name" value="THDP-binding"/>
</dbReference>
<dbReference type="EC" id="1.2.7.8" evidence="3"/>
<dbReference type="STRING" id="177439.DP1264"/>
<feature type="binding site" evidence="4">
    <location>
        <position position="563"/>
    </location>
    <ligand>
        <name>[4Fe-4S] cluster</name>
        <dbReference type="ChEBI" id="CHEBI:49883"/>
        <label>1</label>
    </ligand>
</feature>
<dbReference type="InterPro" id="IPR011766">
    <property type="entry name" value="TPP_enzyme_TPP-bd"/>
</dbReference>
<feature type="binding site" evidence="4">
    <location>
        <position position="569"/>
    </location>
    <ligand>
        <name>[4Fe-4S] cluster</name>
        <dbReference type="ChEBI" id="CHEBI:49883"/>
        <label>1</label>
    </ligand>
</feature>
<evidence type="ECO:0000313" key="6">
    <source>
        <dbReference type="EMBL" id="CAG35993.1"/>
    </source>
</evidence>
<dbReference type="AlphaFoldDB" id="Q6ANT1"/>
<dbReference type="CDD" id="cd07034">
    <property type="entry name" value="TPP_PYR_PFOR_IOR-alpha_like"/>
    <property type="match status" value="1"/>
</dbReference>
<feature type="domain" description="4Fe-4S ferredoxin-type" evidence="5">
    <location>
        <begin position="554"/>
        <end position="582"/>
    </location>
</feature>
<dbReference type="CDD" id="cd02008">
    <property type="entry name" value="TPP_IOR_alpha"/>
    <property type="match status" value="1"/>
</dbReference>
<keyword evidence="3" id="KW-0813">Transport</keyword>
<dbReference type="PROSITE" id="PS51379">
    <property type="entry name" value="4FE4S_FER_2"/>
    <property type="match status" value="2"/>
</dbReference>
<dbReference type="InterPro" id="IPR002880">
    <property type="entry name" value="Pyrv_Fd/Flavodoxin_OxRdtase_N"/>
</dbReference>
<dbReference type="SUPFAM" id="SSF52518">
    <property type="entry name" value="Thiamin diphosphate-binding fold (THDP-binding)"/>
    <property type="match status" value="2"/>
</dbReference>
<dbReference type="Pfam" id="PF02775">
    <property type="entry name" value="TPP_enzyme_C"/>
    <property type="match status" value="1"/>
</dbReference>
<feature type="binding site" evidence="4">
    <location>
        <position position="607"/>
    </location>
    <ligand>
        <name>[4Fe-4S] cluster</name>
        <dbReference type="ChEBI" id="CHEBI:49883"/>
        <label>2</label>
    </ligand>
</feature>
<dbReference type="SUPFAM" id="SSF54862">
    <property type="entry name" value="4Fe-4S ferredoxins"/>
    <property type="match status" value="1"/>
</dbReference>
<dbReference type="GO" id="GO:0044281">
    <property type="term" value="P:small molecule metabolic process"/>
    <property type="evidence" value="ECO:0007669"/>
    <property type="project" value="UniProtKB-ARBA"/>
</dbReference>
<comment type="cofactor">
    <cofactor evidence="3 4">
        <name>[4Fe-4S] cluster</name>
        <dbReference type="ChEBI" id="CHEBI:49883"/>
    </cofactor>
    <text evidence="3 4">Binds 2 [4Fe-4S] clusters. In this family the first cluster has a non-standard and varying [4Fe-4S] binding motif CX(2)CX(2)CX(4-5)CP.</text>
</comment>
<feature type="domain" description="4Fe-4S ferredoxin-type" evidence="5">
    <location>
        <begin position="598"/>
        <end position="627"/>
    </location>
</feature>
<evidence type="ECO:0000259" key="5">
    <source>
        <dbReference type="PROSITE" id="PS51379"/>
    </source>
</evidence>
<protein>
    <recommendedName>
        <fullName evidence="3">Indolepyruvate oxidoreductase subunit IorA</fullName>
        <shortName evidence="3">IOR</shortName>
        <ecNumber evidence="3">1.2.7.8</ecNumber>
    </recommendedName>
    <alternativeName>
        <fullName evidence="3">Indolepyruvate ferredoxin oxidoreductase subunit alpha</fullName>
    </alternativeName>
</protein>
<dbReference type="HOGENOM" id="CLU_017727_0_0_7"/>
<keyword evidence="3 4" id="KW-0411">Iron-sulfur</keyword>
<keyword evidence="3" id="KW-0249">Electron transport</keyword>
<feature type="binding site" evidence="4">
    <location>
        <position position="574"/>
    </location>
    <ligand>
        <name>[4Fe-4S] cluster</name>
        <dbReference type="ChEBI" id="CHEBI:49883"/>
        <label>2</label>
    </ligand>
</feature>
<dbReference type="GO" id="GO:0046872">
    <property type="term" value="F:metal ion binding"/>
    <property type="evidence" value="ECO:0007669"/>
    <property type="project" value="UniProtKB-UniRule"/>
</dbReference>
<name>Q6ANT1_DESPS</name>
<gene>
    <name evidence="6" type="ordered locus">DP1264</name>
</gene>
<evidence type="ECO:0000256" key="2">
    <source>
        <dbReference type="ARBA" id="ARBA00023002"/>
    </source>
</evidence>
<keyword evidence="3 4" id="KW-0004">4Fe-4S</keyword>
<dbReference type="GO" id="GO:0051539">
    <property type="term" value="F:4 iron, 4 sulfur cluster binding"/>
    <property type="evidence" value="ECO:0007669"/>
    <property type="project" value="UniProtKB-UniRule"/>
</dbReference>
<comment type="catalytic activity">
    <reaction evidence="3">
        <text>indole-3-pyruvate + 2 oxidized [2Fe-2S]-[ferredoxin] + CoA = (indol-3-yl)acetyl-CoA + 2 reduced [2Fe-2S]-[ferredoxin] + CO2 + H(+)</text>
        <dbReference type="Rhea" id="RHEA:12645"/>
        <dbReference type="Rhea" id="RHEA-COMP:10000"/>
        <dbReference type="Rhea" id="RHEA-COMP:10001"/>
        <dbReference type="ChEBI" id="CHEBI:15378"/>
        <dbReference type="ChEBI" id="CHEBI:16526"/>
        <dbReference type="ChEBI" id="CHEBI:17640"/>
        <dbReference type="ChEBI" id="CHEBI:33737"/>
        <dbReference type="ChEBI" id="CHEBI:33738"/>
        <dbReference type="ChEBI" id="CHEBI:57271"/>
        <dbReference type="ChEBI" id="CHEBI:57287"/>
        <dbReference type="EC" id="1.2.7.8"/>
    </reaction>
</comment>
<reference evidence="7" key="1">
    <citation type="journal article" date="2004" name="Environ. Microbiol.">
        <title>The genome of Desulfotalea psychrophila, a sulfate-reducing bacterium from permanently cold Arctic sediments.</title>
        <authorList>
            <person name="Rabus R."/>
            <person name="Ruepp A."/>
            <person name="Frickey T."/>
            <person name="Rattei T."/>
            <person name="Fartmann B."/>
            <person name="Stark M."/>
            <person name="Bauer M."/>
            <person name="Zibat A."/>
            <person name="Lombardot T."/>
            <person name="Becker I."/>
            <person name="Amann J."/>
            <person name="Gellner K."/>
            <person name="Teeling H."/>
            <person name="Leuschner W.D."/>
            <person name="Gloeckner F.-O."/>
            <person name="Lupas A.N."/>
            <person name="Amann R."/>
            <person name="Klenk H.-P."/>
        </authorList>
    </citation>
    <scope>NUCLEOTIDE SEQUENCE [LARGE SCALE GENOMIC DNA]</scope>
    <source>
        <strain evidence="7">DSM 12343 / LSv54</strain>
    </source>
</reference>
<accession>Q6ANT1</accession>
<proteinExistence type="predicted"/>
<dbReference type="GO" id="GO:0030976">
    <property type="term" value="F:thiamine pyrophosphate binding"/>
    <property type="evidence" value="ECO:0007669"/>
    <property type="project" value="InterPro"/>
</dbReference>
<keyword evidence="2 3" id="KW-0560">Oxidoreductase</keyword>
<dbReference type="PIRSF" id="PIRSF006439">
    <property type="entry name" value="Indolepyruvate_ferr_oxidored"/>
    <property type="match status" value="1"/>
</dbReference>
<evidence type="ECO:0000256" key="4">
    <source>
        <dbReference type="PIRSR" id="PIRSR006439-50"/>
    </source>
</evidence>
<evidence type="ECO:0000256" key="1">
    <source>
        <dbReference type="ARBA" id="ARBA00022723"/>
    </source>
</evidence>
<keyword evidence="1 3" id="KW-0479">Metal-binding</keyword>
<dbReference type="GO" id="GO:0043805">
    <property type="term" value="F:indolepyruvate ferredoxin oxidoreductase activity"/>
    <property type="evidence" value="ECO:0007669"/>
    <property type="project" value="UniProtKB-UniRule"/>
</dbReference>
<feature type="binding site" evidence="4">
    <location>
        <position position="617"/>
    </location>
    <ligand>
        <name>[4Fe-4S] cluster</name>
        <dbReference type="ChEBI" id="CHEBI:49883"/>
        <label>1</label>
    </ligand>
</feature>
<dbReference type="eggNOG" id="COG4231">
    <property type="taxonomic scope" value="Bacteria"/>
</dbReference>
<dbReference type="EMBL" id="CR522870">
    <property type="protein sequence ID" value="CAG35993.1"/>
    <property type="molecule type" value="Genomic_DNA"/>
</dbReference>